<sequence>MKKSVLMCTLAAGLALGPMSATGWAAERHAADPVASAAQVAYTVGEVVSDEPLNVRRKPTVYSGTVKKLRPGQRVLLACERRGGWVDGNPLWYRLHGSNGWVSARFVHNHQPVRPC</sequence>
<organism evidence="2">
    <name type="scientific">Streptomyces sp. NBC_00049</name>
    <dbReference type="NCBI Taxonomy" id="2903617"/>
    <lineage>
        <taxon>Bacteria</taxon>
        <taxon>Bacillati</taxon>
        <taxon>Actinomycetota</taxon>
        <taxon>Actinomycetes</taxon>
        <taxon>Kitasatosporales</taxon>
        <taxon>Streptomycetaceae</taxon>
        <taxon>Streptomyces</taxon>
    </lineage>
</organism>
<gene>
    <name evidence="2" type="ORF">OG327_37265</name>
</gene>
<name>A0AAU2K410_9ACTN</name>
<evidence type="ECO:0000313" key="2">
    <source>
        <dbReference type="EMBL" id="WTU78505.1"/>
    </source>
</evidence>
<accession>A0AAU2K410</accession>
<proteinExistence type="predicted"/>
<feature type="chain" id="PRO_5043759992" description="SH3b domain-containing protein" evidence="1">
    <location>
        <begin position="26"/>
        <end position="116"/>
    </location>
</feature>
<dbReference type="AlphaFoldDB" id="A0AAU2K410"/>
<dbReference type="EMBL" id="CP108264">
    <property type="protein sequence ID" value="WTU78505.1"/>
    <property type="molecule type" value="Genomic_DNA"/>
</dbReference>
<feature type="signal peptide" evidence="1">
    <location>
        <begin position="1"/>
        <end position="25"/>
    </location>
</feature>
<protein>
    <recommendedName>
        <fullName evidence="3">SH3b domain-containing protein</fullName>
    </recommendedName>
</protein>
<dbReference type="Gene3D" id="2.30.30.40">
    <property type="entry name" value="SH3 Domains"/>
    <property type="match status" value="1"/>
</dbReference>
<keyword evidence="1" id="KW-0732">Signal</keyword>
<reference evidence="2" key="1">
    <citation type="submission" date="2022-10" db="EMBL/GenBank/DDBJ databases">
        <title>The complete genomes of actinobacterial strains from the NBC collection.</title>
        <authorList>
            <person name="Joergensen T.S."/>
            <person name="Alvarez Arevalo M."/>
            <person name="Sterndorff E.B."/>
            <person name="Faurdal D."/>
            <person name="Vuksanovic O."/>
            <person name="Mourched A.-S."/>
            <person name="Charusanti P."/>
            <person name="Shaw S."/>
            <person name="Blin K."/>
            <person name="Weber T."/>
        </authorList>
    </citation>
    <scope>NUCLEOTIDE SEQUENCE</scope>
    <source>
        <strain evidence="2">NBC_00049</strain>
    </source>
</reference>
<evidence type="ECO:0000256" key="1">
    <source>
        <dbReference type="SAM" id="SignalP"/>
    </source>
</evidence>
<evidence type="ECO:0008006" key="3">
    <source>
        <dbReference type="Google" id="ProtNLM"/>
    </source>
</evidence>